<dbReference type="AlphaFoldDB" id="A0AAV8Y4H4"/>
<keyword evidence="2" id="KW-0732">Signal</keyword>
<feature type="compositionally biased region" description="Basic and acidic residues" evidence="1">
    <location>
        <begin position="1084"/>
        <end position="1099"/>
    </location>
</feature>
<dbReference type="EMBL" id="JANEYF010002501">
    <property type="protein sequence ID" value="KAJ8945593.1"/>
    <property type="molecule type" value="Genomic_DNA"/>
</dbReference>
<comment type="caution">
    <text evidence="3">The sequence shown here is derived from an EMBL/GenBank/DDBJ whole genome shotgun (WGS) entry which is preliminary data.</text>
</comment>
<proteinExistence type="predicted"/>
<feature type="region of interest" description="Disordered" evidence="1">
    <location>
        <begin position="1080"/>
        <end position="1107"/>
    </location>
</feature>
<keyword evidence="4" id="KW-1185">Reference proteome</keyword>
<evidence type="ECO:0000313" key="3">
    <source>
        <dbReference type="EMBL" id="KAJ8945593.1"/>
    </source>
</evidence>
<name>A0AAV8Y4H4_9CUCU</name>
<evidence type="ECO:0000256" key="2">
    <source>
        <dbReference type="SAM" id="SignalP"/>
    </source>
</evidence>
<feature type="chain" id="PRO_5044001222" evidence="2">
    <location>
        <begin position="19"/>
        <end position="1107"/>
    </location>
</feature>
<feature type="compositionally biased region" description="Pro residues" evidence="1">
    <location>
        <begin position="363"/>
        <end position="384"/>
    </location>
</feature>
<evidence type="ECO:0000313" key="4">
    <source>
        <dbReference type="Proteomes" id="UP001162156"/>
    </source>
</evidence>
<sequence>MIFVAFVCIFLASRQVAAVVNNGQSAKIEDSNKSISETTDTDKSSSSNEADAVAASTEDKTNRREGPLHLGDTYGSPLATPADSYLPSGPNNNNLPVPVYGVPDAPSNNIVYPTPSLDIPPPVSLPLPSYGLPLTSNSYGAPAVTNYLPPPSNNYGPPAIKFESATFNLPKFSGPGRGTKPTYGPPRFQYGPPGKPLFTSKFASKHPYKSNFGVYKPAKPLTAYGPPSAYFKDNYSPSKFNFKFNNVNLLSNGNNFDQSSFSNNFKQQSLGSHSLISQYAIPNVGYGIPNIGYGVSNVGIQSHSNNINLLGNNGNSISSQYGVPDVSVQILSTTSGHGAQSIATQYGAPDGNILGVTKSHYGPPQPSSHPKPPHPGVPAPPTPPDIKYDGWKPIPGLVSRVPSASYGAPHGDNHGVGDPGYNKDLIPPPLELQGDHHQQSSSAYGAAVSLSSVNSYGGSQGGVSDSYGAPLNTVTGSGGVVSSSGEEVHGQHLSNAGAIDIDIGQNVNTVKSIGIDIYPSGSGSIGGQAHTSSGYNFHYPDTYSAPPLNSYSTGGPYAAAHSYNNIGSSSLGFGSHNSHGSYNFHNSHNSFNSHKSHGHKGLSLSNSGRGLIPPSGIYGLPPSGQYGTPLFTNAPHGSSLNALKINPPKHPVVHREPVPPGIFDSITKQTAHKHNHGHTSHNQHSFSSTYLPPPVADISRPTKEYTPPAPSTLYSLPNAHSPISFQNVAYGSSSSGLLHQNLNLNIEESSAPALSSYNAPLNIVDGSYNLPHAQSHTHSHLNSEVVGIDLSHPGLTIDLTGNGGAKSGFSLPHDCSLHKTQSLPSLSYGVPSANSYTASLSSLTTNIRGAQGAIALPQTSYGVPEVNSGPAVQISYEVSEPHSSELRDNYDLSAAHSQKVSSEAKVNSIENETEGKSYGKFVAKSFGSNSELIQSQNIDLNNIGLQGALGSYTLQIQSADGGQGEVPHGQVLNDGLLQSILAAIEQPQQNGDNSIGRPIIQLQKSLEQQNFVTNDTISSVVGQIADSQIEHSSPLQYVVEPSNEVQTKVEEVDGETQITVTQESPLPLLEDNGIALYFSNNQRSKKETDEDSFKGDKSIENTVHNSH</sequence>
<reference evidence="3" key="1">
    <citation type="journal article" date="2023" name="Insect Mol. Biol.">
        <title>Genome sequencing provides insights into the evolution of gene families encoding plant cell wall-degrading enzymes in longhorned beetles.</title>
        <authorList>
            <person name="Shin N.R."/>
            <person name="Okamura Y."/>
            <person name="Kirsch R."/>
            <person name="Pauchet Y."/>
        </authorList>
    </citation>
    <scope>NUCLEOTIDE SEQUENCE</scope>
    <source>
        <strain evidence="3">RBIC_L_NR</strain>
    </source>
</reference>
<accession>A0AAV8Y4H4</accession>
<feature type="compositionally biased region" description="Basic and acidic residues" evidence="1">
    <location>
        <begin position="57"/>
        <end position="67"/>
    </location>
</feature>
<feature type="region of interest" description="Disordered" evidence="1">
    <location>
        <begin position="353"/>
        <end position="385"/>
    </location>
</feature>
<feature type="signal peptide" evidence="2">
    <location>
        <begin position="1"/>
        <end position="18"/>
    </location>
</feature>
<gene>
    <name evidence="3" type="ORF">NQ314_009116</name>
</gene>
<feature type="region of interest" description="Disordered" evidence="1">
    <location>
        <begin position="589"/>
        <end position="608"/>
    </location>
</feature>
<evidence type="ECO:0000256" key="1">
    <source>
        <dbReference type="SAM" id="MobiDB-lite"/>
    </source>
</evidence>
<protein>
    <submittedName>
        <fullName evidence="3">Uncharacterized protein</fullName>
    </submittedName>
</protein>
<feature type="region of interest" description="Disordered" evidence="1">
    <location>
        <begin position="25"/>
        <end position="90"/>
    </location>
</feature>
<dbReference type="Proteomes" id="UP001162156">
    <property type="component" value="Unassembled WGS sequence"/>
</dbReference>
<organism evidence="3 4">
    <name type="scientific">Rhamnusium bicolor</name>
    <dbReference type="NCBI Taxonomy" id="1586634"/>
    <lineage>
        <taxon>Eukaryota</taxon>
        <taxon>Metazoa</taxon>
        <taxon>Ecdysozoa</taxon>
        <taxon>Arthropoda</taxon>
        <taxon>Hexapoda</taxon>
        <taxon>Insecta</taxon>
        <taxon>Pterygota</taxon>
        <taxon>Neoptera</taxon>
        <taxon>Endopterygota</taxon>
        <taxon>Coleoptera</taxon>
        <taxon>Polyphaga</taxon>
        <taxon>Cucujiformia</taxon>
        <taxon>Chrysomeloidea</taxon>
        <taxon>Cerambycidae</taxon>
        <taxon>Lepturinae</taxon>
        <taxon>Rhagiini</taxon>
        <taxon>Rhamnusium</taxon>
    </lineage>
</organism>